<dbReference type="InterPro" id="IPR010231">
    <property type="entry name" value="SUF_FeS_clus_asmbl_SufB"/>
</dbReference>
<dbReference type="EMBL" id="CP011393">
    <property type="protein sequence ID" value="ANE41517.1"/>
    <property type="molecule type" value="Genomic_DNA"/>
</dbReference>
<evidence type="ECO:0000259" key="3">
    <source>
        <dbReference type="Pfam" id="PF19295"/>
    </source>
</evidence>
<dbReference type="PATRIC" id="fig|93466.3.peg.1221"/>
<reference evidence="5" key="2">
    <citation type="journal article" date="2020" name="mSystems">
        <title>Genome- and Community-Level Interaction Insights into Carbon Utilization and Element Cycling Functions of Hydrothermarchaeota in Hydrothermal Sediment.</title>
        <authorList>
            <person name="Zhou Z."/>
            <person name="Liu Y."/>
            <person name="Xu W."/>
            <person name="Pan J."/>
            <person name="Luo Z.H."/>
            <person name="Li M."/>
        </authorList>
    </citation>
    <scope>NUCLEOTIDE SEQUENCE [LARGE SCALE GENOMIC DNA]</scope>
    <source>
        <strain evidence="6">SpSt-61</strain>
        <strain evidence="5">SpSt-640</strain>
    </source>
</reference>
<comment type="similarity">
    <text evidence="1">Belongs to the iron-sulfur cluster assembly SufBD family.</text>
</comment>
<proteinExistence type="inferred from homology"/>
<dbReference type="AlphaFoldDB" id="A0A172T3G2"/>
<accession>A0A172T3G2</accession>
<feature type="domain" description="SUF system FeS cluster assembly SufBD N-terminal" evidence="3">
    <location>
        <begin position="46"/>
        <end position="203"/>
    </location>
</feature>
<evidence type="ECO:0000313" key="5">
    <source>
        <dbReference type="EMBL" id="HGQ77368.1"/>
    </source>
</evidence>
<dbReference type="KEGG" id="fng:JM64_05750"/>
<evidence type="ECO:0000313" key="4">
    <source>
        <dbReference type="EMBL" id="ANE41517.1"/>
    </source>
</evidence>
<dbReference type="SUPFAM" id="SSF101960">
    <property type="entry name" value="Stabilizer of iron transporter SufD"/>
    <property type="match status" value="1"/>
</dbReference>
<protein>
    <submittedName>
        <fullName evidence="4">Fe-S cluster assembly protein SufB</fullName>
    </submittedName>
</protein>
<evidence type="ECO:0000256" key="1">
    <source>
        <dbReference type="ARBA" id="ARBA00043967"/>
    </source>
</evidence>
<dbReference type="OrthoDB" id="9803529at2"/>
<dbReference type="EMBL" id="DTBH01000124">
    <property type="protein sequence ID" value="HGQ77368.1"/>
    <property type="molecule type" value="Genomic_DNA"/>
</dbReference>
<dbReference type="EMBL" id="DSZZ01000118">
    <property type="protein sequence ID" value="HGU52389.1"/>
    <property type="molecule type" value="Genomic_DNA"/>
</dbReference>
<reference evidence="4 7" key="1">
    <citation type="submission" date="2014-08" db="EMBL/GenBank/DDBJ databases">
        <title>Fervidobacterium pennivorans DYC genome.</title>
        <authorList>
            <person name="Wushke S."/>
        </authorList>
    </citation>
    <scope>NUCLEOTIDE SEQUENCE [LARGE SCALE GENOMIC DNA]</scope>
    <source>
        <strain evidence="4 7">DYC</strain>
    </source>
</reference>
<dbReference type="InterPro" id="IPR037284">
    <property type="entry name" value="SUF_FeS_clus_asmbl_SufBD_sf"/>
</dbReference>
<evidence type="ECO:0000313" key="7">
    <source>
        <dbReference type="Proteomes" id="UP000077096"/>
    </source>
</evidence>
<dbReference type="NCBIfam" id="TIGR01980">
    <property type="entry name" value="sufB"/>
    <property type="match status" value="1"/>
</dbReference>
<dbReference type="Pfam" id="PF01458">
    <property type="entry name" value="SUFBD_core"/>
    <property type="match status" value="1"/>
</dbReference>
<dbReference type="PANTHER" id="PTHR30508:SF1">
    <property type="entry name" value="UPF0051 PROTEIN ABCI8, CHLOROPLASTIC-RELATED"/>
    <property type="match status" value="1"/>
</dbReference>
<dbReference type="GO" id="GO:0016226">
    <property type="term" value="P:iron-sulfur cluster assembly"/>
    <property type="evidence" value="ECO:0007669"/>
    <property type="project" value="InterPro"/>
</dbReference>
<dbReference type="Pfam" id="PF19295">
    <property type="entry name" value="SufBD_N"/>
    <property type="match status" value="1"/>
</dbReference>
<dbReference type="InterPro" id="IPR000825">
    <property type="entry name" value="SUF_FeS_clus_asmbl_SufBD_core"/>
</dbReference>
<evidence type="ECO:0000259" key="2">
    <source>
        <dbReference type="Pfam" id="PF01458"/>
    </source>
</evidence>
<sequence length="469" mass="52625">MSDLHELLYELKKREDFEIKVNVKPAIKLPAGLNKKLIYEISEAKNEPAWMTEHRIKSFEIFEKWHEPDWGVSREELDLSKIVPYVKPNAKKTTTWEEVPEEIKQAFDKLGIPEAERKYLAGVGAQFDSEMIYKNIKEELKKLGVIFTDIETAVREYPDLVKEYFMKLVPPTDNKYAALHGALWSGGTFLYVPKGVKVPLPLQSYFLFGNPGGGQFEHTVIIADEGSEVTYIEGCTAPKYDVVNLHVGTVEVYVKKGAKMKYLTMQNWSKNMFNLEIKRAIAEDDAVMTWVSGSFGSYKTMVYPATILKGDNSVSENVSISFAGPGQHIDTGSKVIHIGKNTRSTVDARSISIGGGWSFYRGLLKIMESAKGSKASVSCTGLMIDNKSKSDTVPIIEVYNTDSDVGHEAKIGRIKDEQIFYLMSRGLSELEAKGLIVKGFIQPVVQELPFEYAIELNRLVDMEIESSIG</sequence>
<gene>
    <name evidence="5" type="primary">sufB</name>
    <name evidence="6" type="ORF">ENT78_02510</name>
    <name evidence="5" type="ORF">ENU12_05590</name>
    <name evidence="4" type="ORF">JM64_05750</name>
</gene>
<organism evidence="4 7">
    <name type="scientific">Fervidobacterium pennivorans</name>
    <dbReference type="NCBI Taxonomy" id="93466"/>
    <lineage>
        <taxon>Bacteria</taxon>
        <taxon>Thermotogati</taxon>
        <taxon>Thermotogota</taxon>
        <taxon>Thermotogae</taxon>
        <taxon>Thermotogales</taxon>
        <taxon>Fervidobacteriaceae</taxon>
        <taxon>Fervidobacterium</taxon>
    </lineage>
</organism>
<feature type="domain" description="SUF system FeS cluster assembly SufBD core" evidence="2">
    <location>
        <begin position="211"/>
        <end position="440"/>
    </location>
</feature>
<dbReference type="Proteomes" id="UP000077096">
    <property type="component" value="Chromosome"/>
</dbReference>
<dbReference type="PANTHER" id="PTHR30508">
    <property type="entry name" value="FES CLUSTER ASSEMBLY PROTEIN SUF"/>
    <property type="match status" value="1"/>
</dbReference>
<evidence type="ECO:0000313" key="6">
    <source>
        <dbReference type="EMBL" id="HGU52389.1"/>
    </source>
</evidence>
<dbReference type="InterPro" id="IPR045595">
    <property type="entry name" value="SufBD_N"/>
</dbReference>
<dbReference type="InterPro" id="IPR055346">
    <property type="entry name" value="Fe-S_cluster_assembly_SufBD"/>
</dbReference>
<name>A0A172T3G2_FERPE</name>